<accession>A0A4R9JIY1</accession>
<name>A0A4R9JIY1_9LEPT</name>
<evidence type="ECO:0000313" key="3">
    <source>
        <dbReference type="Proteomes" id="UP000298125"/>
    </source>
</evidence>
<dbReference type="Proteomes" id="UP000298125">
    <property type="component" value="Unassembled WGS sequence"/>
</dbReference>
<dbReference type="InterPro" id="IPR011009">
    <property type="entry name" value="Kinase-like_dom_sf"/>
</dbReference>
<reference evidence="2" key="1">
    <citation type="journal article" date="2019" name="PLoS Negl. Trop. Dis.">
        <title>Revisiting the worldwide diversity of Leptospira species in the environment.</title>
        <authorList>
            <person name="Vincent A.T."/>
            <person name="Schiettekatte O."/>
            <person name="Bourhy P."/>
            <person name="Veyrier F.J."/>
            <person name="Picardeau M."/>
        </authorList>
    </citation>
    <scope>NUCLEOTIDE SEQUENCE [LARGE SCALE GENOMIC DNA]</scope>
    <source>
        <strain evidence="2">201702692</strain>
    </source>
</reference>
<dbReference type="SUPFAM" id="SSF56112">
    <property type="entry name" value="Protein kinase-like (PK-like)"/>
    <property type="match status" value="1"/>
</dbReference>
<keyword evidence="2" id="KW-0808">Transferase</keyword>
<feature type="domain" description="Aminoglycoside phosphotransferase" evidence="1">
    <location>
        <begin position="15"/>
        <end position="204"/>
    </location>
</feature>
<keyword evidence="3" id="KW-1185">Reference proteome</keyword>
<evidence type="ECO:0000259" key="1">
    <source>
        <dbReference type="Pfam" id="PF01636"/>
    </source>
</evidence>
<dbReference type="OrthoDB" id="9802385at2"/>
<dbReference type="GO" id="GO:0016740">
    <property type="term" value="F:transferase activity"/>
    <property type="evidence" value="ECO:0007669"/>
    <property type="project" value="UniProtKB-KW"/>
</dbReference>
<dbReference type="Pfam" id="PF01636">
    <property type="entry name" value="APH"/>
    <property type="match status" value="1"/>
</dbReference>
<comment type="caution">
    <text evidence="2">The sequence shown here is derived from an EMBL/GenBank/DDBJ whole genome shotgun (WGS) entry which is preliminary data.</text>
</comment>
<organism evidence="2 3">
    <name type="scientific">Leptospira perdikensis</name>
    <dbReference type="NCBI Taxonomy" id="2484948"/>
    <lineage>
        <taxon>Bacteria</taxon>
        <taxon>Pseudomonadati</taxon>
        <taxon>Spirochaetota</taxon>
        <taxon>Spirochaetia</taxon>
        <taxon>Leptospirales</taxon>
        <taxon>Leptospiraceae</taxon>
        <taxon>Leptospira</taxon>
    </lineage>
</organism>
<evidence type="ECO:0000313" key="2">
    <source>
        <dbReference type="EMBL" id="TGL44903.1"/>
    </source>
</evidence>
<sequence length="283" mass="31887">MSKQNIEYKKESLGKPFAIGRSADLYALEDHKILKLFFPDAKESEIDLECENTVEANTKGASKMRCYGKAKVGNRFGIIFDRVDGISLTKLPDKNPLELFRIAGTLARLHYGIHKITSDKYKDIKVILNACLLSEPLSFLNSEEKEKTKSYISTLPDGNSILHLDFHPENVIVEGKNEIIIDWMTAAKGNPAADVAFTVLLFTDAELWPGTPKLKIIFYTIIRKFILGGYLKVYKQLSGRTDAEITAWRLPALILRLGLWNIESERERLKSQILSLVANGGRV</sequence>
<dbReference type="AlphaFoldDB" id="A0A4R9JIY1"/>
<dbReference type="Gene3D" id="3.90.1200.10">
    <property type="match status" value="1"/>
</dbReference>
<gene>
    <name evidence="2" type="ORF">EHQ49_05435</name>
</gene>
<proteinExistence type="predicted"/>
<protein>
    <submittedName>
        <fullName evidence="2">Phosphotransferase</fullName>
    </submittedName>
</protein>
<dbReference type="RefSeq" id="WP_135577088.1">
    <property type="nucleotide sequence ID" value="NZ_RQGA01000003.1"/>
</dbReference>
<dbReference type="InterPro" id="IPR002575">
    <property type="entry name" value="Aminoglycoside_PTrfase"/>
</dbReference>
<dbReference type="EMBL" id="RQGA01000003">
    <property type="protein sequence ID" value="TGL44903.1"/>
    <property type="molecule type" value="Genomic_DNA"/>
</dbReference>